<evidence type="ECO:0000256" key="2">
    <source>
        <dbReference type="ARBA" id="ARBA00007991"/>
    </source>
</evidence>
<dbReference type="InterPro" id="IPR040709">
    <property type="entry name" value="Importin_rep_1"/>
</dbReference>
<evidence type="ECO:0000256" key="3">
    <source>
        <dbReference type="ARBA" id="ARBA00011422"/>
    </source>
</evidence>
<comment type="subcellular location">
    <subcellularLocation>
        <location evidence="1">Nucleus</location>
    </subcellularLocation>
</comment>
<dbReference type="EMBL" id="OU015566">
    <property type="protein sequence ID" value="CAG5106574.1"/>
    <property type="molecule type" value="Genomic_DNA"/>
</dbReference>
<dbReference type="PANTHER" id="PTHR12363">
    <property type="entry name" value="TRANSPORTIN 3 AND IMPORTIN 13"/>
    <property type="match status" value="1"/>
</dbReference>
<accession>A0ABN7SSJ4</accession>
<evidence type="ECO:0000256" key="4">
    <source>
        <dbReference type="ARBA" id="ARBA00016020"/>
    </source>
</evidence>
<comment type="subunit">
    <text evidence="3">Interacts with UBC9, RAN, RBM8A, eIF-1A and PAX6.</text>
</comment>
<evidence type="ECO:0000259" key="8">
    <source>
        <dbReference type="Pfam" id="PF08389"/>
    </source>
</evidence>
<name>A0ABN7SSJ4_OIKDI</name>
<proteinExistence type="inferred from homology"/>
<dbReference type="InterPro" id="IPR013598">
    <property type="entry name" value="Exportin-1/Importin-b-like"/>
</dbReference>
<comment type="similarity">
    <text evidence="2">Belongs to the importin beta family.</text>
</comment>
<dbReference type="Gene3D" id="1.25.10.10">
    <property type="entry name" value="Leucine-rich Repeat Variant"/>
    <property type="match status" value="1"/>
</dbReference>
<dbReference type="InterPro" id="IPR001494">
    <property type="entry name" value="Importin-beta_N"/>
</dbReference>
<organism evidence="9 10">
    <name type="scientific">Oikopleura dioica</name>
    <name type="common">Tunicate</name>
    <dbReference type="NCBI Taxonomy" id="34765"/>
    <lineage>
        <taxon>Eukaryota</taxon>
        <taxon>Metazoa</taxon>
        <taxon>Chordata</taxon>
        <taxon>Tunicata</taxon>
        <taxon>Appendicularia</taxon>
        <taxon>Copelata</taxon>
        <taxon>Oikopleuridae</taxon>
        <taxon>Oikopleura</taxon>
    </lineage>
</organism>
<evidence type="ECO:0000313" key="10">
    <source>
        <dbReference type="Proteomes" id="UP001158576"/>
    </source>
</evidence>
<evidence type="ECO:0000256" key="6">
    <source>
        <dbReference type="ARBA" id="ARBA00023242"/>
    </source>
</evidence>
<dbReference type="InterPro" id="IPR011989">
    <property type="entry name" value="ARM-like"/>
</dbReference>
<dbReference type="SUPFAM" id="SSF48371">
    <property type="entry name" value="ARM repeat"/>
    <property type="match status" value="1"/>
</dbReference>
<dbReference type="Pfam" id="PF03810">
    <property type="entry name" value="IBN_N"/>
    <property type="match status" value="1"/>
</dbReference>
<feature type="domain" description="Exportin-1/Importin-beta-like" evidence="8">
    <location>
        <begin position="102"/>
        <end position="248"/>
    </location>
</feature>
<evidence type="ECO:0000313" key="9">
    <source>
        <dbReference type="EMBL" id="CAG5106574.1"/>
    </source>
</evidence>
<dbReference type="PANTHER" id="PTHR12363:SF33">
    <property type="entry name" value="IMPORTIN-13"/>
    <property type="match status" value="1"/>
</dbReference>
<keyword evidence="6" id="KW-0539">Nucleus</keyword>
<sequence>MEPTGEITLVHIQAALESLYNDPNPQNKDAAQKWLIKAQRDKSAWNWCFQLLNSAYSVEVQYFGANVLHYKIANCWNEIPQEQIADLRQTLMETVFRYATGPKIVLTRTCVALAALVLHLVTGYWDTAVNDIIHTLKNVDFAGATMVQKFIALLEILTVLPEELQTSRLDKATRRDVRVGLTKGAEQVLALLLQILTDASSDNCAKEKALKCLASWLVLELPPDLTTNHVSLCFDFIRQRELFEVSVEGILAALNSAHTHAYPASIEAIFPKVLALDPLLNEAIKNQDQESLLGISKIVCALCEHHTRLLLAKIEPFGAQLIQMVLKITSFPLQYPTEEAASPISFSFWYSLQDEFDAMDQQRQQNWGRFIHTLFFTLVDKLVVKCKHPDMSKWSAEEKEQYRVYRIDVSDTLMYIFNLLGPGMLQFLVDILVRQCSQMPNYDWGIVESLLFCFYSIVESCDAEGDFMTPVVNILPKLDMTNQYLAETCMYTVGALAEWLTYRTEYLPVLLPIVIPGLRDPSLALTAVLTLKRITRECRFCECFTKGTLSIELVVAMRDALHVGHLKGQESGWLVQSIGHVLSALQEDECLKQLELVIARYVVRVEQLCQQQPTQQNRAALIEDISLLSHLQSTLDRAKQDDAGNIIVVNQRPAALVLEKMIPLLKEVVKRYFEDAETIHVVTQFFDKSIKTMMDHATVFVTPITELLVQITPNSSALVEIIQQIISVYSDVKQPECHKLLQCISCHLQHLTKAGGLPHNPDIVSSSLDLYANLIRKKTPFILAALPPIEGMSMMEHAGKLSHSGLYFCEPPVVKAAISLITEASRQASLQEMITHFGQAWLLALMDNITGNAGRQLLDFIADGLFALSKPNVTVFSQWMNFWKNERIKKFEAANGKETEAQRNHFIQQLIRERTNKRKVREICTQFSMLARGLHGVS</sequence>
<keyword evidence="10" id="KW-1185">Reference proteome</keyword>
<protein>
    <recommendedName>
        <fullName evidence="4">Importin-13</fullName>
    </recommendedName>
</protein>
<evidence type="ECO:0000256" key="5">
    <source>
        <dbReference type="ARBA" id="ARBA00022448"/>
    </source>
</evidence>
<feature type="domain" description="Importin N-terminal" evidence="7">
    <location>
        <begin position="31"/>
        <end position="95"/>
    </location>
</feature>
<dbReference type="InterPro" id="IPR051345">
    <property type="entry name" value="Importin_beta-like_NTR"/>
</dbReference>
<dbReference type="InterPro" id="IPR016024">
    <property type="entry name" value="ARM-type_fold"/>
</dbReference>
<keyword evidence="5" id="KW-0813">Transport</keyword>
<gene>
    <name evidence="9" type="ORF">OKIOD_LOCUS11668</name>
</gene>
<dbReference type="Pfam" id="PF08389">
    <property type="entry name" value="Xpo1"/>
    <property type="match status" value="1"/>
</dbReference>
<evidence type="ECO:0000259" key="7">
    <source>
        <dbReference type="Pfam" id="PF03810"/>
    </source>
</evidence>
<evidence type="ECO:0000256" key="1">
    <source>
        <dbReference type="ARBA" id="ARBA00004123"/>
    </source>
</evidence>
<dbReference type="Proteomes" id="UP001158576">
    <property type="component" value="Chromosome 1"/>
</dbReference>
<dbReference type="Pfam" id="PF18773">
    <property type="entry name" value="Importin_rep"/>
    <property type="match status" value="1"/>
</dbReference>
<reference evidence="9 10" key="1">
    <citation type="submission" date="2021-04" db="EMBL/GenBank/DDBJ databases">
        <authorList>
            <person name="Bliznina A."/>
        </authorList>
    </citation>
    <scope>NUCLEOTIDE SEQUENCE [LARGE SCALE GENOMIC DNA]</scope>
</reference>